<keyword evidence="2" id="KW-0472">Membrane</keyword>
<keyword evidence="2" id="KW-0812">Transmembrane</keyword>
<feature type="transmembrane region" description="Helical" evidence="2">
    <location>
        <begin position="32"/>
        <end position="51"/>
    </location>
</feature>
<dbReference type="AlphaFoldDB" id="A0A9D1DL87"/>
<dbReference type="Pfam" id="PF00079">
    <property type="entry name" value="Serpin"/>
    <property type="match status" value="1"/>
</dbReference>
<accession>A0A9D1DL87</accession>
<evidence type="ECO:0000256" key="1">
    <source>
        <dbReference type="RuleBase" id="RU000411"/>
    </source>
</evidence>
<dbReference type="Gene3D" id="3.30.497.10">
    <property type="entry name" value="Antithrombin, subunit I, domain 2"/>
    <property type="match status" value="1"/>
</dbReference>
<sequence length="446" mass="48124">MSEKSEKIYEAVTNVSDELVEAAGGRKRPRRAWYIGAVAALLVVAIAVALIRPGAGGSALAIAEAVYEDYERLPDGVAAPDACFEALTAQFLSGAGEENALLSPVNLYMALAMLAELTGGESRGQLLELIGVDSVEALREQASAIWRACSRDEEEIQSVLAGSVWLRDDFGYVQSTMDTLANTYYASSYRGEMGSAEINSAIQAWLNEQTRGLLEEQAANIETNPLTVLLLATTIYYSAQWTDEFNEAANYTDVFHAPSGDTEAEYMRAERGMDYFSGDGWGAVRLPLRGGNGMWFILPDEGVAVDELLQSEEVLGLMASGPNELAGKYAVVHLSVPKFDIAAQLDLIGGLMELGVTDVFDPDVSDFTPMTTDTDMPIYVSEATHAARVKIDEEGVEAAAFTVIIADGAAAEPEDEIYFTLDRPFLFAISSRDGLPLFTGVVNRPD</sequence>
<dbReference type="GO" id="GO:0004867">
    <property type="term" value="F:serine-type endopeptidase inhibitor activity"/>
    <property type="evidence" value="ECO:0007669"/>
    <property type="project" value="InterPro"/>
</dbReference>
<dbReference type="GO" id="GO:0005615">
    <property type="term" value="C:extracellular space"/>
    <property type="evidence" value="ECO:0007669"/>
    <property type="project" value="InterPro"/>
</dbReference>
<dbReference type="PROSITE" id="PS00284">
    <property type="entry name" value="SERPIN"/>
    <property type="match status" value="1"/>
</dbReference>
<organism evidence="4 5">
    <name type="scientific">Candidatus Scatomorpha intestinigallinarum</name>
    <dbReference type="NCBI Taxonomy" id="2840923"/>
    <lineage>
        <taxon>Bacteria</taxon>
        <taxon>Bacillati</taxon>
        <taxon>Bacillota</taxon>
        <taxon>Clostridia</taxon>
        <taxon>Eubacteriales</taxon>
        <taxon>Candidatus Scatomorpha</taxon>
    </lineage>
</organism>
<proteinExistence type="inferred from homology"/>
<dbReference type="SMART" id="SM00093">
    <property type="entry name" value="SERPIN"/>
    <property type="match status" value="1"/>
</dbReference>
<reference evidence="4" key="2">
    <citation type="journal article" date="2021" name="PeerJ">
        <title>Extensive microbial diversity within the chicken gut microbiome revealed by metagenomics and culture.</title>
        <authorList>
            <person name="Gilroy R."/>
            <person name="Ravi A."/>
            <person name="Getino M."/>
            <person name="Pursley I."/>
            <person name="Horton D.L."/>
            <person name="Alikhan N.F."/>
            <person name="Baker D."/>
            <person name="Gharbi K."/>
            <person name="Hall N."/>
            <person name="Watson M."/>
            <person name="Adriaenssens E.M."/>
            <person name="Foster-Nyarko E."/>
            <person name="Jarju S."/>
            <person name="Secka A."/>
            <person name="Antonio M."/>
            <person name="Oren A."/>
            <person name="Chaudhuri R.R."/>
            <person name="La Ragione R."/>
            <person name="Hildebrand F."/>
            <person name="Pallen M.J."/>
        </authorList>
    </citation>
    <scope>NUCLEOTIDE SEQUENCE</scope>
    <source>
        <strain evidence="4">ChiGjej3B3-7149</strain>
    </source>
</reference>
<dbReference type="PANTHER" id="PTHR11461">
    <property type="entry name" value="SERINE PROTEASE INHIBITOR, SERPIN"/>
    <property type="match status" value="1"/>
</dbReference>
<protein>
    <recommendedName>
        <fullName evidence="3">Serpin domain-containing protein</fullName>
    </recommendedName>
</protein>
<dbReference type="InterPro" id="IPR042185">
    <property type="entry name" value="Serpin_sf_2"/>
</dbReference>
<evidence type="ECO:0000259" key="3">
    <source>
        <dbReference type="SMART" id="SM00093"/>
    </source>
</evidence>
<dbReference type="InterPro" id="IPR000215">
    <property type="entry name" value="Serpin_fam"/>
</dbReference>
<name>A0A9D1DL87_9FIRM</name>
<evidence type="ECO:0000313" key="4">
    <source>
        <dbReference type="EMBL" id="HIR54842.1"/>
    </source>
</evidence>
<feature type="domain" description="Serpin" evidence="3">
    <location>
        <begin position="85"/>
        <end position="445"/>
    </location>
</feature>
<reference evidence="4" key="1">
    <citation type="submission" date="2020-10" db="EMBL/GenBank/DDBJ databases">
        <authorList>
            <person name="Gilroy R."/>
        </authorList>
    </citation>
    <scope>NUCLEOTIDE SEQUENCE</scope>
    <source>
        <strain evidence="4">ChiGjej3B3-7149</strain>
    </source>
</reference>
<dbReference type="InterPro" id="IPR023795">
    <property type="entry name" value="Serpin_CS"/>
</dbReference>
<dbReference type="EMBL" id="DVHH01000114">
    <property type="protein sequence ID" value="HIR54842.1"/>
    <property type="molecule type" value="Genomic_DNA"/>
</dbReference>
<keyword evidence="2" id="KW-1133">Transmembrane helix</keyword>
<dbReference type="InterPro" id="IPR023796">
    <property type="entry name" value="Serpin_dom"/>
</dbReference>
<evidence type="ECO:0000313" key="5">
    <source>
        <dbReference type="Proteomes" id="UP000824238"/>
    </source>
</evidence>
<dbReference type="InterPro" id="IPR036186">
    <property type="entry name" value="Serpin_sf"/>
</dbReference>
<comment type="similarity">
    <text evidence="1">Belongs to the serpin family.</text>
</comment>
<dbReference type="InterPro" id="IPR042178">
    <property type="entry name" value="Serpin_sf_1"/>
</dbReference>
<evidence type="ECO:0000256" key="2">
    <source>
        <dbReference type="SAM" id="Phobius"/>
    </source>
</evidence>
<gene>
    <name evidence="4" type="ORF">IAD36_04480</name>
</gene>
<dbReference type="SUPFAM" id="SSF56574">
    <property type="entry name" value="Serpins"/>
    <property type="match status" value="1"/>
</dbReference>
<dbReference type="Proteomes" id="UP000824238">
    <property type="component" value="Unassembled WGS sequence"/>
</dbReference>
<comment type="caution">
    <text evidence="4">The sequence shown here is derived from an EMBL/GenBank/DDBJ whole genome shotgun (WGS) entry which is preliminary data.</text>
</comment>
<dbReference type="Gene3D" id="2.30.39.10">
    <property type="entry name" value="Alpha-1-antitrypsin, domain 1"/>
    <property type="match status" value="1"/>
</dbReference>
<dbReference type="PANTHER" id="PTHR11461:SF211">
    <property type="entry name" value="GH10112P-RELATED"/>
    <property type="match status" value="1"/>
</dbReference>